<dbReference type="EMBL" id="KQ965745">
    <property type="protein sequence ID" value="KXS17719.1"/>
    <property type="molecule type" value="Genomic_DNA"/>
</dbReference>
<reference evidence="6 7" key="1">
    <citation type="journal article" date="2015" name="Genome Biol. Evol.">
        <title>Phylogenomic analyses indicate that early fungi evolved digesting cell walls of algal ancestors of land plants.</title>
        <authorList>
            <person name="Chang Y."/>
            <person name="Wang S."/>
            <person name="Sekimoto S."/>
            <person name="Aerts A.L."/>
            <person name="Choi C."/>
            <person name="Clum A."/>
            <person name="LaButti K.M."/>
            <person name="Lindquist E.A."/>
            <person name="Yee Ngan C."/>
            <person name="Ohm R.A."/>
            <person name="Salamov A.A."/>
            <person name="Grigoriev I.V."/>
            <person name="Spatafora J.W."/>
            <person name="Berbee M.L."/>
        </authorList>
    </citation>
    <scope>NUCLEOTIDE SEQUENCE [LARGE SCALE GENOMIC DNA]</scope>
    <source>
        <strain evidence="6 7">JEL478</strain>
    </source>
</reference>
<dbReference type="GO" id="GO:0005737">
    <property type="term" value="C:cytoplasm"/>
    <property type="evidence" value="ECO:0007669"/>
    <property type="project" value="EnsemblFungi"/>
</dbReference>
<keyword evidence="2" id="KW-0175">Coiled coil</keyword>
<feature type="region of interest" description="Disordered" evidence="3">
    <location>
        <begin position="1"/>
        <end position="54"/>
    </location>
</feature>
<evidence type="ECO:0000256" key="2">
    <source>
        <dbReference type="ARBA" id="ARBA00023054"/>
    </source>
</evidence>
<keyword evidence="7" id="KW-1185">Reference proteome</keyword>
<feature type="region of interest" description="Disordered" evidence="3">
    <location>
        <begin position="140"/>
        <end position="176"/>
    </location>
</feature>
<dbReference type="PANTHER" id="PTHR21680">
    <property type="entry name" value="COILED-COIL DOMAIN-CONTAINING PROTEIN 124"/>
    <property type="match status" value="1"/>
</dbReference>
<evidence type="ECO:0000256" key="3">
    <source>
        <dbReference type="SAM" id="MobiDB-lite"/>
    </source>
</evidence>
<evidence type="ECO:0000256" key="1">
    <source>
        <dbReference type="ARBA" id="ARBA00008296"/>
    </source>
</evidence>
<dbReference type="OMA" id="FEERMMP"/>
<name>A0A139ALT1_GONPJ</name>
<dbReference type="GO" id="GO:0034599">
    <property type="term" value="P:cellular response to oxidative stress"/>
    <property type="evidence" value="ECO:0007669"/>
    <property type="project" value="EnsemblFungi"/>
</dbReference>
<dbReference type="InterPro" id="IPR010422">
    <property type="entry name" value="Ccdc124/Oxs1"/>
</dbReference>
<dbReference type="Proteomes" id="UP000070544">
    <property type="component" value="Unassembled WGS sequence"/>
</dbReference>
<organism evidence="6 7">
    <name type="scientific">Gonapodya prolifera (strain JEL478)</name>
    <name type="common">Monoblepharis prolifera</name>
    <dbReference type="NCBI Taxonomy" id="1344416"/>
    <lineage>
        <taxon>Eukaryota</taxon>
        <taxon>Fungi</taxon>
        <taxon>Fungi incertae sedis</taxon>
        <taxon>Chytridiomycota</taxon>
        <taxon>Chytridiomycota incertae sedis</taxon>
        <taxon>Monoblepharidomycetes</taxon>
        <taxon>Monoblepharidales</taxon>
        <taxon>Gonapodyaceae</taxon>
        <taxon>Gonapodya</taxon>
    </lineage>
</organism>
<protein>
    <submittedName>
        <fullName evidence="6">DUF1014-domain-containing protein</fullName>
    </submittedName>
</protein>
<evidence type="ECO:0000313" key="7">
    <source>
        <dbReference type="Proteomes" id="UP000070544"/>
    </source>
</evidence>
<dbReference type="Pfam" id="PF22048">
    <property type="entry name" value="LSO1_2-like"/>
    <property type="match status" value="1"/>
</dbReference>
<feature type="compositionally biased region" description="Basic and acidic residues" evidence="3">
    <location>
        <begin position="68"/>
        <end position="90"/>
    </location>
</feature>
<dbReference type="STRING" id="1344416.A0A139ALT1"/>
<sequence>MPKPKGVNQKVAAANDRKAAAQAAKDERVAMEKEKQTAAEWSVGAKKDKRVEEEAKRLEALRRKQEAERLLAEEEKSLAPKPKVKVDLRPSSRPATSSTNGTPSPLAPNPNQRGAGAADGVAEYAASNIDDALDLLTAVARPDGEGSGDEAGAGAGGAAAGRRVVASTDRLDRHPERRVKSAYAAFEEENLERLRKENPTLRHSQLRQMIQKLWKKSPLNPLNQASVSYNATREEEAMVAISSMQETLERLRV</sequence>
<dbReference type="SUPFAM" id="SSF47095">
    <property type="entry name" value="HMG-box"/>
    <property type="match status" value="1"/>
</dbReference>
<comment type="similarity">
    <text evidence="1">Belongs to the CCDC124 family.</text>
</comment>
<feature type="compositionally biased region" description="Polar residues" evidence="3">
    <location>
        <begin position="93"/>
        <end position="103"/>
    </location>
</feature>
<feature type="compositionally biased region" description="Basic and acidic residues" evidence="3">
    <location>
        <begin position="15"/>
        <end position="37"/>
    </location>
</feature>
<evidence type="ECO:0000259" key="5">
    <source>
        <dbReference type="Pfam" id="PF22048"/>
    </source>
</evidence>
<feature type="compositionally biased region" description="Basic and acidic residues" evidence="3">
    <location>
        <begin position="45"/>
        <end position="54"/>
    </location>
</feature>
<dbReference type="GO" id="GO:0006366">
    <property type="term" value="P:transcription by RNA polymerase II"/>
    <property type="evidence" value="ECO:0007669"/>
    <property type="project" value="EnsemblFungi"/>
</dbReference>
<accession>A0A139ALT1</accession>
<dbReference type="GO" id="GO:0003713">
    <property type="term" value="F:transcription coactivator activity"/>
    <property type="evidence" value="ECO:0007669"/>
    <property type="project" value="EnsemblFungi"/>
</dbReference>
<feature type="domain" description="LSO1/LSO2" evidence="5">
    <location>
        <begin position="9"/>
        <end position="75"/>
    </location>
</feature>
<dbReference type="InterPro" id="IPR054414">
    <property type="entry name" value="Ccdc124/Oxs1_C"/>
</dbReference>
<dbReference type="GO" id="GO:0005634">
    <property type="term" value="C:nucleus"/>
    <property type="evidence" value="ECO:0007669"/>
    <property type="project" value="EnsemblFungi"/>
</dbReference>
<evidence type="ECO:0000313" key="6">
    <source>
        <dbReference type="EMBL" id="KXS17719.1"/>
    </source>
</evidence>
<dbReference type="Pfam" id="PF06244">
    <property type="entry name" value="Ccdc124"/>
    <property type="match status" value="1"/>
</dbReference>
<gene>
    <name evidence="6" type="ORF">M427DRAFT_54317</name>
</gene>
<dbReference type="AlphaFoldDB" id="A0A139ALT1"/>
<dbReference type="InterPro" id="IPR036910">
    <property type="entry name" value="HMG_box_dom_sf"/>
</dbReference>
<feature type="region of interest" description="Disordered" evidence="3">
    <location>
        <begin position="68"/>
        <end position="119"/>
    </location>
</feature>
<dbReference type="OrthoDB" id="76412at2759"/>
<dbReference type="InterPro" id="IPR054413">
    <property type="entry name" value="LSO1/2"/>
</dbReference>
<proteinExistence type="inferred from homology"/>
<feature type="domain" description="Coiled-coil" evidence="4">
    <location>
        <begin position="168"/>
        <end position="224"/>
    </location>
</feature>
<dbReference type="PANTHER" id="PTHR21680:SF0">
    <property type="entry name" value="COILED-COIL DOMAIN-CONTAINING PROTEIN 124"/>
    <property type="match status" value="1"/>
</dbReference>
<feature type="compositionally biased region" description="Gly residues" evidence="3">
    <location>
        <begin position="149"/>
        <end position="159"/>
    </location>
</feature>
<evidence type="ECO:0000259" key="4">
    <source>
        <dbReference type="Pfam" id="PF06244"/>
    </source>
</evidence>